<dbReference type="GO" id="GO:0016853">
    <property type="term" value="F:isomerase activity"/>
    <property type="evidence" value="ECO:0007669"/>
    <property type="project" value="UniProtKB-KW"/>
</dbReference>
<evidence type="ECO:0000259" key="1">
    <source>
        <dbReference type="Pfam" id="PF01261"/>
    </source>
</evidence>
<sequence>MSKKHPITVSSWTLGDKCKFEERVIVAKEAGYEGIGLRAEIYVDALNEGLHDDDILAILEKHDMKATEVEYIVQWAEENRSYEQKYKEQMCFHMCELFGVKQINCGLMENYSIEYTAQKLKELCHRAGKYIIGVEPMPYSGLPNLEKAWKVVEKSGCDNAMIILDTWHWVRANQPYEGVIDMIPAEKIVSVQINDVQARPYAKEVLRDESMHDRVAPGVGYGDTVGFCKMLREKGIKPNVVGVEVICDEYVEKGVDFAAKYTYENAMKVLKEAWPEMIEEIDVELA</sequence>
<evidence type="ECO:0000313" key="2">
    <source>
        <dbReference type="EMBL" id="UEL46873.1"/>
    </source>
</evidence>
<dbReference type="SUPFAM" id="SSF51658">
    <property type="entry name" value="Xylose isomerase-like"/>
    <property type="match status" value="1"/>
</dbReference>
<dbReference type="RefSeq" id="WP_228415537.1">
    <property type="nucleotide sequence ID" value="NZ_CP081135.1"/>
</dbReference>
<organism evidence="2 3">
    <name type="scientific">Terrisporobacter hibernicus</name>
    <dbReference type="NCBI Taxonomy" id="2813371"/>
    <lineage>
        <taxon>Bacteria</taxon>
        <taxon>Bacillati</taxon>
        <taxon>Bacillota</taxon>
        <taxon>Clostridia</taxon>
        <taxon>Peptostreptococcales</taxon>
        <taxon>Peptostreptococcaceae</taxon>
        <taxon>Terrisporobacter</taxon>
    </lineage>
</organism>
<dbReference type="PANTHER" id="PTHR12110">
    <property type="entry name" value="HYDROXYPYRUVATE ISOMERASE"/>
    <property type="match status" value="1"/>
</dbReference>
<keyword evidence="2" id="KW-0413">Isomerase</keyword>
<dbReference type="Gene3D" id="3.20.20.150">
    <property type="entry name" value="Divalent-metal-dependent TIM barrel enzymes"/>
    <property type="match status" value="1"/>
</dbReference>
<protein>
    <submittedName>
        <fullName evidence="2">Sugar phosphate isomerase/epimerase</fullName>
    </submittedName>
</protein>
<dbReference type="InterPro" id="IPR036237">
    <property type="entry name" value="Xyl_isomerase-like_sf"/>
</dbReference>
<dbReference type="InterPro" id="IPR013022">
    <property type="entry name" value="Xyl_isomerase-like_TIM-brl"/>
</dbReference>
<dbReference type="AlphaFoldDB" id="A0AAX2ZBW7"/>
<dbReference type="EMBL" id="CP081135">
    <property type="protein sequence ID" value="UEL46873.1"/>
    <property type="molecule type" value="Genomic_DNA"/>
</dbReference>
<keyword evidence="3" id="KW-1185">Reference proteome</keyword>
<name>A0AAX2ZBW7_9FIRM</name>
<reference evidence="2 3" key="1">
    <citation type="journal article" date="2023" name="Int. J. Syst. Evol. Microbiol.">
        <title>Terrisporobacter hibernicus sp. nov., isolated from bovine faeces in Northern Ireland.</title>
        <authorList>
            <person name="Mitchell M."/>
            <person name="Nguyen S.V."/>
            <person name="Connor M."/>
            <person name="Fairley D.J."/>
            <person name="Donoghue O."/>
            <person name="Marshall H."/>
            <person name="Koolman L."/>
            <person name="McMullan G."/>
            <person name="Schaffer K.E."/>
            <person name="McGrath J.W."/>
            <person name="Fanning S."/>
        </authorList>
    </citation>
    <scope>NUCLEOTIDE SEQUENCE [LARGE SCALE GENOMIC DNA]</scope>
    <source>
        <strain evidence="2 3">MCA3</strain>
    </source>
</reference>
<dbReference type="PANTHER" id="PTHR12110:SF48">
    <property type="entry name" value="BLL3656 PROTEIN"/>
    <property type="match status" value="1"/>
</dbReference>
<dbReference type="Pfam" id="PF01261">
    <property type="entry name" value="AP_endonuc_2"/>
    <property type="match status" value="1"/>
</dbReference>
<accession>A0AAX2ZBW7</accession>
<gene>
    <name evidence="2" type="ORF">JW646_14695</name>
</gene>
<feature type="domain" description="Xylose isomerase-like TIM barrel" evidence="1">
    <location>
        <begin position="26"/>
        <end position="272"/>
    </location>
</feature>
<dbReference type="InterPro" id="IPR050312">
    <property type="entry name" value="IolE/XylAMocC-like"/>
</dbReference>
<dbReference type="KEGG" id="tem:JW646_14695"/>
<evidence type="ECO:0000313" key="3">
    <source>
        <dbReference type="Proteomes" id="UP001198983"/>
    </source>
</evidence>
<dbReference type="Proteomes" id="UP001198983">
    <property type="component" value="Chromosome"/>
</dbReference>
<proteinExistence type="predicted"/>